<evidence type="ECO:0000256" key="4">
    <source>
        <dbReference type="ARBA" id="ARBA00023004"/>
    </source>
</evidence>
<dbReference type="SFLD" id="SFLDS00029">
    <property type="entry name" value="Radical_SAM"/>
    <property type="match status" value="1"/>
</dbReference>
<dbReference type="EMBL" id="LNQR01000112">
    <property type="protein sequence ID" value="KWT78669.1"/>
    <property type="molecule type" value="Genomic_DNA"/>
</dbReference>
<evidence type="ECO:0000313" key="8">
    <source>
        <dbReference type="EMBL" id="KWT78669.1"/>
    </source>
</evidence>
<organism evidence="8 9">
    <name type="scientific">Candidatus Magnetominusculus xianensis</name>
    <dbReference type="NCBI Taxonomy" id="1748249"/>
    <lineage>
        <taxon>Bacteria</taxon>
        <taxon>Pseudomonadati</taxon>
        <taxon>Nitrospirota</taxon>
        <taxon>Nitrospiria</taxon>
        <taxon>Nitrospirales</taxon>
        <taxon>Nitrospiraceae</taxon>
        <taxon>Candidatus Magnetominusculus</taxon>
    </lineage>
</organism>
<gene>
    <name evidence="8" type="ORF">ASN18_2803</name>
</gene>
<evidence type="ECO:0000256" key="5">
    <source>
        <dbReference type="ARBA" id="ARBA00023014"/>
    </source>
</evidence>
<feature type="domain" description="B12-binding" evidence="6">
    <location>
        <begin position="17"/>
        <end position="151"/>
    </location>
</feature>
<dbReference type="SUPFAM" id="SSF102114">
    <property type="entry name" value="Radical SAM enzymes"/>
    <property type="match status" value="1"/>
</dbReference>
<proteinExistence type="predicted"/>
<reference evidence="8 9" key="1">
    <citation type="submission" date="2015-11" db="EMBL/GenBank/DDBJ databases">
        <authorList>
            <person name="Lin W."/>
        </authorList>
    </citation>
    <scope>NUCLEOTIDE SEQUENCE [LARGE SCALE GENOMIC DNA]</scope>
    <source>
        <strain evidence="8 9">HCH-1</strain>
    </source>
</reference>
<keyword evidence="3" id="KW-0479">Metal-binding</keyword>
<evidence type="ECO:0000313" key="9">
    <source>
        <dbReference type="Proteomes" id="UP000060487"/>
    </source>
</evidence>
<accession>A0ABR5SC10</accession>
<evidence type="ECO:0000256" key="2">
    <source>
        <dbReference type="ARBA" id="ARBA00022691"/>
    </source>
</evidence>
<keyword evidence="2" id="KW-0949">S-adenosyl-L-methionine</keyword>
<keyword evidence="9" id="KW-1185">Reference proteome</keyword>
<dbReference type="Pfam" id="PF02310">
    <property type="entry name" value="B12-binding"/>
    <property type="match status" value="1"/>
</dbReference>
<dbReference type="Proteomes" id="UP000060487">
    <property type="component" value="Unassembled WGS sequence"/>
</dbReference>
<dbReference type="InterPro" id="IPR006638">
    <property type="entry name" value="Elp3/MiaA/NifB-like_rSAM"/>
</dbReference>
<protein>
    <submittedName>
        <fullName evidence="8">Hopanoid biosynthesis associated radical SAM protein HpnJ</fullName>
    </submittedName>
</protein>
<dbReference type="CDD" id="cd01335">
    <property type="entry name" value="Radical_SAM"/>
    <property type="match status" value="1"/>
</dbReference>
<dbReference type="InterPro" id="IPR023404">
    <property type="entry name" value="rSAM_horseshoe"/>
</dbReference>
<dbReference type="InterPro" id="IPR034466">
    <property type="entry name" value="Methyltransferase_Class_B"/>
</dbReference>
<dbReference type="SMART" id="SM00729">
    <property type="entry name" value="Elp3"/>
    <property type="match status" value="1"/>
</dbReference>
<dbReference type="PROSITE" id="PS51332">
    <property type="entry name" value="B12_BINDING"/>
    <property type="match status" value="1"/>
</dbReference>
<dbReference type="Gene3D" id="3.40.50.280">
    <property type="entry name" value="Cobalamin-binding domain"/>
    <property type="match status" value="1"/>
</dbReference>
<dbReference type="InterPro" id="IPR007197">
    <property type="entry name" value="rSAM"/>
</dbReference>
<dbReference type="Pfam" id="PF04055">
    <property type="entry name" value="Radical_SAM"/>
    <property type="match status" value="1"/>
</dbReference>
<dbReference type="InterPro" id="IPR058240">
    <property type="entry name" value="rSAM_sf"/>
</dbReference>
<comment type="caution">
    <text evidence="8">The sequence shown here is derived from an EMBL/GenBank/DDBJ whole genome shotgun (WGS) entry which is preliminary data.</text>
</comment>
<dbReference type="Gene3D" id="3.80.30.20">
    <property type="entry name" value="tm_1862 like domain"/>
    <property type="match status" value="1"/>
</dbReference>
<keyword evidence="5" id="KW-0411">Iron-sulfur</keyword>
<evidence type="ECO:0000256" key="3">
    <source>
        <dbReference type="ARBA" id="ARBA00022723"/>
    </source>
</evidence>
<dbReference type="InterPro" id="IPR006158">
    <property type="entry name" value="Cobalamin-bd"/>
</dbReference>
<dbReference type="PANTHER" id="PTHR43409:SF16">
    <property type="entry name" value="SLR0320 PROTEIN"/>
    <property type="match status" value="1"/>
</dbReference>
<evidence type="ECO:0000259" key="6">
    <source>
        <dbReference type="PROSITE" id="PS51332"/>
    </source>
</evidence>
<name>A0ABR5SC10_9BACT</name>
<keyword evidence="4" id="KW-0408">Iron</keyword>
<dbReference type="PROSITE" id="PS51918">
    <property type="entry name" value="RADICAL_SAM"/>
    <property type="match status" value="1"/>
</dbReference>
<dbReference type="InterPro" id="IPR051198">
    <property type="entry name" value="BchE-like"/>
</dbReference>
<feature type="domain" description="Radical SAM core" evidence="7">
    <location>
        <begin position="199"/>
        <end position="414"/>
    </location>
</feature>
<sequence>MNILFLNPPFLGRFSRTSRSPAVTKGGTFYYPIWLAYATGWAQHNGHDARLFDAPARLATLDDLYLFLEDWQPGLVVVDTSTPSIHHDSAVAARIKERFPASFILLVGTHPSALPEESLSRNPAIDGVAIGEYDATVVELAGALEHRQPLEPVQGLALRRAGEPFLTAPREKLEHLDALPFVSRVYLQHLNVRDYFFAAANYPMVMIITGRGCPHRCFFCVYPQVFHSRRYRVRSARNVVDELAYIQTHLPMVKEVGIEDDCFTASPAHVRGICEEIIRRRLRLKWYCNVRGDVKPELLALMKKAGCRLVTVGFESGAQSILDAMGKGITLEKYRRFVQDVKQAGLLVHGCMMVGNPGDTRETLAASYRFAIQADCDSMQFYPLYVYPGTEAFEWAKSNGYLTTTDYARWLDGEGQHNCVLETPQLSSREMVALCDDYLRRYHLRPRYLLKKLWQAVRDPAEGYRSLLSAQSFFWKLLRNAFLERMK</sequence>
<dbReference type="PANTHER" id="PTHR43409">
    <property type="entry name" value="ANAEROBIC MAGNESIUM-PROTOPORPHYRIN IX MONOMETHYL ESTER CYCLASE-RELATED"/>
    <property type="match status" value="1"/>
</dbReference>
<dbReference type="SFLD" id="SFLDG01123">
    <property type="entry name" value="methyltransferase_(Class_B)"/>
    <property type="match status" value="1"/>
</dbReference>
<evidence type="ECO:0000256" key="1">
    <source>
        <dbReference type="ARBA" id="ARBA00001966"/>
    </source>
</evidence>
<dbReference type="SFLD" id="SFLDG01082">
    <property type="entry name" value="B12-binding_domain_containing"/>
    <property type="match status" value="1"/>
</dbReference>
<comment type="cofactor">
    <cofactor evidence="1">
        <name>[4Fe-4S] cluster</name>
        <dbReference type="ChEBI" id="CHEBI:49883"/>
    </cofactor>
</comment>
<evidence type="ECO:0000259" key="7">
    <source>
        <dbReference type="PROSITE" id="PS51918"/>
    </source>
</evidence>